<feature type="coiled-coil region" evidence="7">
    <location>
        <begin position="133"/>
        <end position="160"/>
    </location>
</feature>
<name>A0A2S9XB71_9BACT</name>
<feature type="domain" description="Histidine kinase" evidence="8">
    <location>
        <begin position="326"/>
        <end position="552"/>
    </location>
</feature>
<keyword evidence="5 12" id="KW-0418">Kinase</keyword>
<dbReference type="Gene3D" id="3.30.565.10">
    <property type="entry name" value="Histidine kinase-like ATPase, C-terminal domain"/>
    <property type="match status" value="1"/>
</dbReference>
<dbReference type="Proteomes" id="UP000237968">
    <property type="component" value="Unassembled WGS sequence"/>
</dbReference>
<dbReference type="SMART" id="SM00086">
    <property type="entry name" value="PAC"/>
    <property type="match status" value="1"/>
</dbReference>
<keyword evidence="4 12" id="KW-0808">Transferase</keyword>
<dbReference type="Gene3D" id="3.30.450.20">
    <property type="entry name" value="PAS domain"/>
    <property type="match status" value="1"/>
</dbReference>
<dbReference type="InterPro" id="IPR003594">
    <property type="entry name" value="HATPase_dom"/>
</dbReference>
<evidence type="ECO:0000259" key="11">
    <source>
        <dbReference type="PROSITE" id="PS50113"/>
    </source>
</evidence>
<feature type="domain" description="PAC" evidence="11">
    <location>
        <begin position="262"/>
        <end position="313"/>
    </location>
</feature>
<evidence type="ECO:0000313" key="12">
    <source>
        <dbReference type="EMBL" id="PRP90107.1"/>
    </source>
</evidence>
<dbReference type="Pfam" id="PF00512">
    <property type="entry name" value="HisKA"/>
    <property type="match status" value="1"/>
</dbReference>
<feature type="modified residue" description="4-aspartylphosphate" evidence="6">
    <location>
        <position position="624"/>
    </location>
</feature>
<dbReference type="InterPro" id="IPR000700">
    <property type="entry name" value="PAS-assoc_C"/>
</dbReference>
<dbReference type="SMART" id="SM00387">
    <property type="entry name" value="HATPase_c"/>
    <property type="match status" value="1"/>
</dbReference>
<dbReference type="GO" id="GO:0000155">
    <property type="term" value="F:phosphorelay sensor kinase activity"/>
    <property type="evidence" value="ECO:0007669"/>
    <property type="project" value="InterPro"/>
</dbReference>
<organism evidence="12 13">
    <name type="scientific">Enhygromyxa salina</name>
    <dbReference type="NCBI Taxonomy" id="215803"/>
    <lineage>
        <taxon>Bacteria</taxon>
        <taxon>Pseudomonadati</taxon>
        <taxon>Myxococcota</taxon>
        <taxon>Polyangia</taxon>
        <taxon>Nannocystales</taxon>
        <taxon>Nannocystaceae</taxon>
        <taxon>Enhygromyxa</taxon>
    </lineage>
</organism>
<dbReference type="Pfam" id="PF08447">
    <property type="entry name" value="PAS_3"/>
    <property type="match status" value="1"/>
</dbReference>
<dbReference type="PROSITE" id="PS50113">
    <property type="entry name" value="PAC"/>
    <property type="match status" value="1"/>
</dbReference>
<evidence type="ECO:0000256" key="6">
    <source>
        <dbReference type="PROSITE-ProRule" id="PRU00169"/>
    </source>
</evidence>
<protein>
    <recommendedName>
        <fullName evidence="2">histidine kinase</fullName>
        <ecNumber evidence="2">2.7.13.3</ecNumber>
    </recommendedName>
</protein>
<feature type="domain" description="Response regulatory" evidence="9">
    <location>
        <begin position="576"/>
        <end position="691"/>
    </location>
</feature>
<dbReference type="SMART" id="SM00388">
    <property type="entry name" value="HisKA"/>
    <property type="match status" value="1"/>
</dbReference>
<dbReference type="InterPro" id="IPR013655">
    <property type="entry name" value="PAS_fold_3"/>
</dbReference>
<evidence type="ECO:0000259" key="9">
    <source>
        <dbReference type="PROSITE" id="PS50110"/>
    </source>
</evidence>
<dbReference type="Pfam" id="PF02518">
    <property type="entry name" value="HATPase_c"/>
    <property type="match status" value="1"/>
</dbReference>
<reference evidence="12 13" key="1">
    <citation type="submission" date="2018-03" db="EMBL/GenBank/DDBJ databases">
        <title>Draft Genome Sequences of the Obligatory Marine Myxobacteria Enhygromyxa salina SWB005.</title>
        <authorList>
            <person name="Poehlein A."/>
            <person name="Moghaddam J.A."/>
            <person name="Harms H."/>
            <person name="Alanjari M."/>
            <person name="Koenig G.M."/>
            <person name="Daniel R."/>
            <person name="Schaeberle T.F."/>
        </authorList>
    </citation>
    <scope>NUCLEOTIDE SEQUENCE [LARGE SCALE GENOMIC DNA]</scope>
    <source>
        <strain evidence="12 13">SWB005</strain>
    </source>
</reference>
<dbReference type="EC" id="2.7.13.3" evidence="2"/>
<evidence type="ECO:0000259" key="10">
    <source>
        <dbReference type="PROSITE" id="PS50112"/>
    </source>
</evidence>
<accession>A0A2S9XB71</accession>
<dbReference type="SMART" id="SM00448">
    <property type="entry name" value="REC"/>
    <property type="match status" value="2"/>
</dbReference>
<evidence type="ECO:0000256" key="1">
    <source>
        <dbReference type="ARBA" id="ARBA00000085"/>
    </source>
</evidence>
<dbReference type="InterPro" id="IPR001789">
    <property type="entry name" value="Sig_transdc_resp-reg_receiver"/>
</dbReference>
<feature type="modified residue" description="4-aspartylphosphate" evidence="6">
    <location>
        <position position="73"/>
    </location>
</feature>
<dbReference type="SUPFAM" id="SSF47384">
    <property type="entry name" value="Homodimeric domain of signal transducing histidine kinase"/>
    <property type="match status" value="1"/>
</dbReference>
<keyword evidence="3 6" id="KW-0597">Phosphoprotein</keyword>
<dbReference type="CDD" id="cd00156">
    <property type="entry name" value="REC"/>
    <property type="match status" value="1"/>
</dbReference>
<evidence type="ECO:0000256" key="4">
    <source>
        <dbReference type="ARBA" id="ARBA00022679"/>
    </source>
</evidence>
<dbReference type="Pfam" id="PF00072">
    <property type="entry name" value="Response_reg"/>
    <property type="match status" value="2"/>
</dbReference>
<comment type="caution">
    <text evidence="12">The sequence shown here is derived from an EMBL/GenBank/DDBJ whole genome shotgun (WGS) entry which is preliminary data.</text>
</comment>
<dbReference type="RefSeq" id="WP_181198448.1">
    <property type="nucleotide sequence ID" value="NZ_PVNK01000294.1"/>
</dbReference>
<feature type="domain" description="Response regulatory" evidence="9">
    <location>
        <begin position="3"/>
        <end position="138"/>
    </location>
</feature>
<dbReference type="InterPro" id="IPR036097">
    <property type="entry name" value="HisK_dim/P_sf"/>
</dbReference>
<dbReference type="SUPFAM" id="SSF52172">
    <property type="entry name" value="CheY-like"/>
    <property type="match status" value="2"/>
</dbReference>
<dbReference type="InterPro" id="IPR036890">
    <property type="entry name" value="HATPase_C_sf"/>
</dbReference>
<evidence type="ECO:0000256" key="5">
    <source>
        <dbReference type="ARBA" id="ARBA00022777"/>
    </source>
</evidence>
<dbReference type="EMBL" id="PVNK01000294">
    <property type="protein sequence ID" value="PRP90107.1"/>
    <property type="molecule type" value="Genomic_DNA"/>
</dbReference>
<dbReference type="SUPFAM" id="SSF55785">
    <property type="entry name" value="PYP-like sensor domain (PAS domain)"/>
    <property type="match status" value="1"/>
</dbReference>
<evidence type="ECO:0000256" key="2">
    <source>
        <dbReference type="ARBA" id="ARBA00012438"/>
    </source>
</evidence>
<sequence length="698" mass="77270">MARILVVDDERSLRRTFALFLRDDGHEVETAEDVDQALATLEKAGEKASEKASEQTGEAGSDAKGQFDVVVSDIILPRRSGVSLMEAIAERWPDIKVILVTGEPTVETAASAVRSGAYDYISKPVSSSKIRKVVASAARVKSLQDDNRRLQAENDLHRAMLAKLVEVRTAEVRDTREALASTKERISRIASNIPGVLLQFEQRDPDAPFNFTFMAQSAEQTFGINPEAVLADSRVFTDRVHPEDREDLRDSLARSAQTLSLWTWEGRIIMPSGDVRWFQAQSRPVRTEDGTVVWDGVMLDTSDRKDLQARLMLSDRMASIGTLAAGVAHEINNPLTYVLANLHILGKRADKATNGEHGDAARDQLCSQDTLQLLRETADGARRVRDIARDLKTFSRSSDEVQPVDVRQVLDSSVRMAINEIRHRAQLERNYMDVPLVLANSSRLGQVFLNLIVNAAQAIPEGAADDNLIRLETTTGPDGHAEVTVTDSGSGIEQRLIARIFEPFVTMKPVGVGTGLGLYICRDIILNIGGVIEVESEVGEGTSFKVRLPPAPADAVLRPQGPTPGRKREKSIPRARLLVIDDEPNIGRSFVRSLPEHDITVVDSGREGVRLLDEHNKFDLIFCDIMMPDVTGRDVHEQISERHPEMLDRIVFMTGGAFTERAGDFIERVNARLIDKPFDVATIRTVLREKLVPNQAKP</sequence>
<evidence type="ECO:0000259" key="8">
    <source>
        <dbReference type="PROSITE" id="PS50109"/>
    </source>
</evidence>
<dbReference type="InterPro" id="IPR004358">
    <property type="entry name" value="Sig_transdc_His_kin-like_C"/>
</dbReference>
<dbReference type="InterPro" id="IPR003661">
    <property type="entry name" value="HisK_dim/P_dom"/>
</dbReference>
<gene>
    <name evidence="12" type="primary">kinA_4</name>
    <name evidence="12" type="ORF">ENSA5_67800</name>
</gene>
<proteinExistence type="predicted"/>
<dbReference type="InterPro" id="IPR052162">
    <property type="entry name" value="Sensor_kinase/Photoreceptor"/>
</dbReference>
<dbReference type="CDD" id="cd00130">
    <property type="entry name" value="PAS"/>
    <property type="match status" value="1"/>
</dbReference>
<evidence type="ECO:0000256" key="7">
    <source>
        <dbReference type="SAM" id="Coils"/>
    </source>
</evidence>
<dbReference type="Gene3D" id="3.40.50.2300">
    <property type="match status" value="2"/>
</dbReference>
<dbReference type="PRINTS" id="PR00344">
    <property type="entry name" value="BCTRLSENSOR"/>
</dbReference>
<evidence type="ECO:0000313" key="13">
    <source>
        <dbReference type="Proteomes" id="UP000237968"/>
    </source>
</evidence>
<dbReference type="InterPro" id="IPR000014">
    <property type="entry name" value="PAS"/>
</dbReference>
<dbReference type="PANTHER" id="PTHR43304">
    <property type="entry name" value="PHYTOCHROME-LIKE PROTEIN CPH1"/>
    <property type="match status" value="1"/>
</dbReference>
<dbReference type="InterPro" id="IPR005467">
    <property type="entry name" value="His_kinase_dom"/>
</dbReference>
<dbReference type="Gene3D" id="1.10.287.130">
    <property type="match status" value="1"/>
</dbReference>
<dbReference type="SUPFAM" id="SSF55874">
    <property type="entry name" value="ATPase domain of HSP90 chaperone/DNA topoisomerase II/histidine kinase"/>
    <property type="match status" value="1"/>
</dbReference>
<dbReference type="InterPro" id="IPR001610">
    <property type="entry name" value="PAC"/>
</dbReference>
<dbReference type="PANTHER" id="PTHR43304:SF1">
    <property type="entry name" value="PAC DOMAIN-CONTAINING PROTEIN"/>
    <property type="match status" value="1"/>
</dbReference>
<dbReference type="PROSITE" id="PS50112">
    <property type="entry name" value="PAS"/>
    <property type="match status" value="1"/>
</dbReference>
<keyword evidence="13" id="KW-1185">Reference proteome</keyword>
<dbReference type="CDD" id="cd00082">
    <property type="entry name" value="HisKA"/>
    <property type="match status" value="1"/>
</dbReference>
<dbReference type="PROSITE" id="PS50109">
    <property type="entry name" value="HIS_KIN"/>
    <property type="match status" value="1"/>
</dbReference>
<dbReference type="InterPro" id="IPR035965">
    <property type="entry name" value="PAS-like_dom_sf"/>
</dbReference>
<comment type="catalytic activity">
    <reaction evidence="1">
        <text>ATP + protein L-histidine = ADP + protein N-phospho-L-histidine.</text>
        <dbReference type="EC" id="2.7.13.3"/>
    </reaction>
</comment>
<feature type="domain" description="PAS" evidence="10">
    <location>
        <begin position="182"/>
        <end position="259"/>
    </location>
</feature>
<dbReference type="NCBIfam" id="TIGR00229">
    <property type="entry name" value="sensory_box"/>
    <property type="match status" value="1"/>
</dbReference>
<evidence type="ECO:0000256" key="3">
    <source>
        <dbReference type="ARBA" id="ARBA00022553"/>
    </source>
</evidence>
<dbReference type="PROSITE" id="PS50110">
    <property type="entry name" value="RESPONSE_REGULATORY"/>
    <property type="match status" value="2"/>
</dbReference>
<dbReference type="AlphaFoldDB" id="A0A2S9XB71"/>
<keyword evidence="7" id="KW-0175">Coiled coil</keyword>
<dbReference type="InterPro" id="IPR011006">
    <property type="entry name" value="CheY-like_superfamily"/>
</dbReference>